<gene>
    <name evidence="2" type="ORF">FBQ73_22005</name>
</gene>
<evidence type="ECO:0000256" key="1">
    <source>
        <dbReference type="SAM" id="Coils"/>
    </source>
</evidence>
<accession>A0A6C1KBV5</accession>
<proteinExistence type="predicted"/>
<name>A0A6C1KBV5_XANAU</name>
<comment type="caution">
    <text evidence="2">The sequence shown here is derived from an EMBL/GenBank/DDBJ whole genome shotgun (WGS) entry which is preliminary data.</text>
</comment>
<dbReference type="InterPro" id="IPR009579">
    <property type="entry name" value="DUF1192"/>
</dbReference>
<sequence>MPMDDEALPPPRAPLVAADISRLSVDEIEQRIADLKAEIARLETALTAKLASRAAADAAFKL</sequence>
<evidence type="ECO:0000313" key="2">
    <source>
        <dbReference type="EMBL" id="TLX40724.1"/>
    </source>
</evidence>
<organism evidence="2 3">
    <name type="scientific">Xanthobacter autotrophicus</name>
    <dbReference type="NCBI Taxonomy" id="280"/>
    <lineage>
        <taxon>Bacteria</taxon>
        <taxon>Pseudomonadati</taxon>
        <taxon>Pseudomonadota</taxon>
        <taxon>Alphaproteobacteria</taxon>
        <taxon>Hyphomicrobiales</taxon>
        <taxon>Xanthobacteraceae</taxon>
        <taxon>Xanthobacter</taxon>
    </lineage>
</organism>
<dbReference type="EMBL" id="VAUP01000042">
    <property type="protein sequence ID" value="TLX40724.1"/>
    <property type="molecule type" value="Genomic_DNA"/>
</dbReference>
<dbReference type="Pfam" id="PF06698">
    <property type="entry name" value="DUF1192"/>
    <property type="match status" value="1"/>
</dbReference>
<dbReference type="Proteomes" id="UP000305131">
    <property type="component" value="Unassembled WGS sequence"/>
</dbReference>
<dbReference type="AlphaFoldDB" id="A0A6C1KBV5"/>
<protein>
    <submittedName>
        <fullName evidence="2">DUF1192 domain-containing protein</fullName>
    </submittedName>
</protein>
<feature type="coiled-coil region" evidence="1">
    <location>
        <begin position="18"/>
        <end position="52"/>
    </location>
</feature>
<evidence type="ECO:0000313" key="3">
    <source>
        <dbReference type="Proteomes" id="UP000305131"/>
    </source>
</evidence>
<reference evidence="2 3" key="1">
    <citation type="submission" date="2019-05" db="EMBL/GenBank/DDBJ databases">
        <authorList>
            <person name="Zhou X."/>
        </authorList>
    </citation>
    <scope>NUCLEOTIDE SEQUENCE [LARGE SCALE GENOMIC DNA]</scope>
    <source>
        <strain evidence="2 3">DSM 432</strain>
    </source>
</reference>
<keyword evidence="1" id="KW-0175">Coiled coil</keyword>